<evidence type="ECO:0000256" key="1">
    <source>
        <dbReference type="ARBA" id="ARBA00003679"/>
    </source>
</evidence>
<dbReference type="InterPro" id="IPR024909">
    <property type="entry name" value="Cys-tRNA/MSH_ligase"/>
</dbReference>
<keyword evidence="5 10" id="KW-0479">Metal-binding</keyword>
<evidence type="ECO:0000256" key="4">
    <source>
        <dbReference type="ARBA" id="ARBA00022598"/>
    </source>
</evidence>
<dbReference type="Gene3D" id="1.20.120.640">
    <property type="entry name" value="Anticodon-binding domain of a subclass of class I aminoacyl-tRNA synthetases"/>
    <property type="match status" value="1"/>
</dbReference>
<evidence type="ECO:0000256" key="9">
    <source>
        <dbReference type="ARBA" id="ARBA00048350"/>
    </source>
</evidence>
<evidence type="ECO:0000313" key="13">
    <source>
        <dbReference type="Proteomes" id="UP000294506"/>
    </source>
</evidence>
<comment type="catalytic activity">
    <reaction evidence="9 10">
        <text>1D-myo-inositol 2-amino-2-deoxy-alpha-D-glucopyranoside + L-cysteine + ATP = 1D-myo-inositol 2-(L-cysteinylamino)-2-deoxy-alpha-D-glucopyranoside + AMP + diphosphate + H(+)</text>
        <dbReference type="Rhea" id="RHEA:26176"/>
        <dbReference type="ChEBI" id="CHEBI:15378"/>
        <dbReference type="ChEBI" id="CHEBI:30616"/>
        <dbReference type="ChEBI" id="CHEBI:33019"/>
        <dbReference type="ChEBI" id="CHEBI:35235"/>
        <dbReference type="ChEBI" id="CHEBI:58886"/>
        <dbReference type="ChEBI" id="CHEBI:58887"/>
        <dbReference type="ChEBI" id="CHEBI:456215"/>
        <dbReference type="EC" id="6.3.1.13"/>
    </reaction>
</comment>
<feature type="binding site" evidence="10">
    <location>
        <begin position="44"/>
        <end position="47"/>
    </location>
    <ligand>
        <name>L-cysteinyl-5'-AMP</name>
        <dbReference type="ChEBI" id="CHEBI:144924"/>
    </ligand>
</feature>
<dbReference type="PRINTS" id="PR00983">
    <property type="entry name" value="TRNASYNTHCYS"/>
</dbReference>
<feature type="binding site" evidence="10">
    <location>
        <begin position="82"/>
        <end position="84"/>
    </location>
    <ligand>
        <name>L-cysteinyl-5'-AMP</name>
        <dbReference type="ChEBI" id="CHEBI:144924"/>
    </ligand>
</feature>
<feature type="binding site" evidence="10">
    <location>
        <position position="251"/>
    </location>
    <ligand>
        <name>Zn(2+)</name>
        <dbReference type="ChEBI" id="CHEBI:29105"/>
    </ligand>
</feature>
<dbReference type="GO" id="GO:0004817">
    <property type="term" value="F:cysteine-tRNA ligase activity"/>
    <property type="evidence" value="ECO:0007669"/>
    <property type="project" value="TreeGrafter"/>
</dbReference>
<dbReference type="GO" id="GO:0006423">
    <property type="term" value="P:cysteinyl-tRNA aminoacylation"/>
    <property type="evidence" value="ECO:0007669"/>
    <property type="project" value="TreeGrafter"/>
</dbReference>
<evidence type="ECO:0000256" key="2">
    <source>
        <dbReference type="ARBA" id="ARBA00007723"/>
    </source>
</evidence>
<comment type="function">
    <text evidence="1 10">Catalyzes the ATP-dependent condensation of GlcN-Ins and L-cysteine to form L-Cys-GlcN-Ins.</text>
</comment>
<dbReference type="GO" id="GO:0008270">
    <property type="term" value="F:zinc ion binding"/>
    <property type="evidence" value="ECO:0007669"/>
    <property type="project" value="UniProtKB-UniRule"/>
</dbReference>
<dbReference type="Proteomes" id="UP000294506">
    <property type="component" value="Unassembled WGS sequence"/>
</dbReference>
<dbReference type="GO" id="GO:0010125">
    <property type="term" value="P:mycothiol biosynthetic process"/>
    <property type="evidence" value="ECO:0007669"/>
    <property type="project" value="UniProtKB-UniRule"/>
</dbReference>
<dbReference type="GO" id="GO:0035446">
    <property type="term" value="F:cysteine-glucosaminylinositol ligase activity"/>
    <property type="evidence" value="ECO:0007669"/>
    <property type="project" value="UniProtKB-UniRule"/>
</dbReference>
<evidence type="ECO:0000256" key="8">
    <source>
        <dbReference type="ARBA" id="ARBA00022840"/>
    </source>
</evidence>
<feature type="binding site" evidence="10">
    <location>
        <position position="247"/>
    </location>
    <ligand>
        <name>L-cysteinyl-5'-AMP</name>
        <dbReference type="ChEBI" id="CHEBI:144924"/>
    </ligand>
</feature>
<feature type="short sequence motif" description="'KMSKS' region" evidence="10">
    <location>
        <begin position="308"/>
        <end position="312"/>
    </location>
</feature>
<dbReference type="EC" id="6.3.1.13" evidence="10"/>
<feature type="short sequence motif" description="'HIGH' region" evidence="10">
    <location>
        <begin position="46"/>
        <end position="56"/>
    </location>
</feature>
<keyword evidence="8 10" id="KW-0067">ATP-binding</keyword>
<reference evidence="12 13" key="1">
    <citation type="submission" date="2019-03" db="EMBL/GenBank/DDBJ databases">
        <title>Genomic Encyclopedia of Type Strains, Phase III (KMG-III): the genomes of soil and plant-associated and newly described type strains.</title>
        <authorList>
            <person name="Whitman W."/>
        </authorList>
    </citation>
    <scope>NUCLEOTIDE SEQUENCE [LARGE SCALE GENOMIC DNA]</scope>
    <source>
        <strain evidence="12 13">DSM 27373</strain>
    </source>
</reference>
<dbReference type="InterPro" id="IPR032678">
    <property type="entry name" value="tRNA-synt_1_cat_dom"/>
</dbReference>
<feature type="short sequence motif" description="'ERGGDP' region" evidence="10">
    <location>
        <begin position="206"/>
        <end position="211"/>
    </location>
</feature>
<feature type="domain" description="tRNA synthetases class I catalytic" evidence="11">
    <location>
        <begin position="40"/>
        <end position="356"/>
    </location>
</feature>
<feature type="binding site" evidence="10">
    <location>
        <position position="302"/>
    </location>
    <ligand>
        <name>L-cysteinyl-5'-AMP</name>
        <dbReference type="ChEBI" id="CHEBI:144924"/>
    </ligand>
</feature>
<keyword evidence="4 10" id="KW-0436">Ligase</keyword>
<evidence type="ECO:0000256" key="10">
    <source>
        <dbReference type="HAMAP-Rule" id="MF_01697"/>
    </source>
</evidence>
<organism evidence="12 13">
    <name type="scientific">Nesterenkonia aurantiaca</name>
    <dbReference type="NCBI Taxonomy" id="1436010"/>
    <lineage>
        <taxon>Bacteria</taxon>
        <taxon>Bacillati</taxon>
        <taxon>Actinomycetota</taxon>
        <taxon>Actinomycetes</taxon>
        <taxon>Micrococcales</taxon>
        <taxon>Micrococcaceae</taxon>
        <taxon>Nesterenkonia</taxon>
    </lineage>
</organism>
<feature type="binding site" evidence="10">
    <location>
        <position position="44"/>
    </location>
    <ligand>
        <name>Zn(2+)</name>
        <dbReference type="ChEBI" id="CHEBI:29105"/>
    </ligand>
</feature>
<dbReference type="GO" id="GO:0005524">
    <property type="term" value="F:ATP binding"/>
    <property type="evidence" value="ECO:0007669"/>
    <property type="project" value="UniProtKB-KW"/>
</dbReference>
<keyword evidence="6 10" id="KW-0547">Nucleotide-binding</keyword>
<dbReference type="AlphaFoldDB" id="A0A4R7FX81"/>
<evidence type="ECO:0000256" key="7">
    <source>
        <dbReference type="ARBA" id="ARBA00022833"/>
    </source>
</evidence>
<dbReference type="RefSeq" id="WP_051501119.1">
    <property type="nucleotide sequence ID" value="NZ_SOAN01000010.1"/>
</dbReference>
<evidence type="ECO:0000256" key="6">
    <source>
        <dbReference type="ARBA" id="ARBA00022741"/>
    </source>
</evidence>
<gene>
    <name evidence="10" type="primary">mshC</name>
    <name evidence="12" type="ORF">EV640_11019</name>
</gene>
<dbReference type="PANTHER" id="PTHR10890:SF3">
    <property type="entry name" value="CYSTEINE--TRNA LIGASE, CYTOPLASMIC"/>
    <property type="match status" value="1"/>
</dbReference>
<dbReference type="NCBIfam" id="TIGR03447">
    <property type="entry name" value="mycothiol_MshC"/>
    <property type="match status" value="1"/>
</dbReference>
<feature type="binding site" evidence="10">
    <location>
        <position position="276"/>
    </location>
    <ligand>
        <name>Zn(2+)</name>
        <dbReference type="ChEBI" id="CHEBI:29105"/>
    </ligand>
</feature>
<protein>
    <recommendedName>
        <fullName evidence="10">L-cysteine:1D-myo-inositol 2-amino-2-deoxy-alpha-D-glucopyranoside ligase</fullName>
        <shortName evidence="10">L-Cys:GlcN-Ins ligase</shortName>
        <ecNumber evidence="10">6.3.1.13</ecNumber>
    </recommendedName>
    <alternativeName>
        <fullName evidence="10">Mycothiol ligase</fullName>
        <shortName evidence="10">MSH ligase</shortName>
    </alternativeName>
</protein>
<sequence>MKSWTSPDVPTLPALPETLQLHDTSADALVPVESTDGVGSLYVCGITPYDATHLGHANTYVQFDLLVRYWRAAGLRVNYVQNVTDIDDPLLERASATGVDWFELAQDQTQLFREDMAALGVIAPDTYLGAVETIPVVAKDVAQLVELGMGYPVPVPLEELADGVTPGDPEAFDTYFDTTAAQASTPWTLGSIGNYDRAEMEELFPQRGGDPERAGKRDPLDPLLWRARRNGEPHWDGGSLGQGRPGWHIECSVIARRHLPAPFMVQGGGSDLRFPHHEFSAAHATAADGVALAKTYLHAGMVGLEGEKMSKSKGNLVLSSRMRAEGVDPQVIRTLLLGHHYRAEWNYTPDLLEAAAQRWERWNAALAAAPETDGHGELGTADARPEDLQYALHSALSQNLNAPAALETLDMWATGKLAGGTSRGRVIAVVKALLGIELQETSPAQGVPVSSVNTAAG</sequence>
<dbReference type="InterPro" id="IPR017812">
    <property type="entry name" value="Mycothiol_ligase_MshC"/>
</dbReference>
<feature type="binding site" evidence="10">
    <location>
        <position position="59"/>
    </location>
    <ligand>
        <name>L-cysteinyl-5'-AMP</name>
        <dbReference type="ChEBI" id="CHEBI:144924"/>
    </ligand>
</feature>
<keyword evidence="13" id="KW-1185">Reference proteome</keyword>
<evidence type="ECO:0000256" key="3">
    <source>
        <dbReference type="ARBA" id="ARBA00011245"/>
    </source>
</evidence>
<proteinExistence type="inferred from homology"/>
<evidence type="ECO:0000259" key="11">
    <source>
        <dbReference type="Pfam" id="PF01406"/>
    </source>
</evidence>
<dbReference type="EMBL" id="SOAN01000010">
    <property type="protein sequence ID" value="TDS83365.1"/>
    <property type="molecule type" value="Genomic_DNA"/>
</dbReference>
<keyword evidence="7 10" id="KW-0862">Zinc</keyword>
<dbReference type="InterPro" id="IPR014729">
    <property type="entry name" value="Rossmann-like_a/b/a_fold"/>
</dbReference>
<evidence type="ECO:0000313" key="12">
    <source>
        <dbReference type="EMBL" id="TDS83365.1"/>
    </source>
</evidence>
<dbReference type="GO" id="GO:0005829">
    <property type="term" value="C:cytosol"/>
    <property type="evidence" value="ECO:0007669"/>
    <property type="project" value="TreeGrafter"/>
</dbReference>
<dbReference type="Gene3D" id="3.40.50.620">
    <property type="entry name" value="HUPs"/>
    <property type="match status" value="1"/>
</dbReference>
<dbReference type="Pfam" id="PF01406">
    <property type="entry name" value="tRNA-synt_1e"/>
    <property type="match status" value="1"/>
</dbReference>
<accession>A0A4R7FX81</accession>
<comment type="caution">
    <text evidence="12">The sequence shown here is derived from an EMBL/GenBank/DDBJ whole genome shotgun (WGS) entry which is preliminary data.</text>
</comment>
<comment type="subunit">
    <text evidence="3 10">Monomer.</text>
</comment>
<dbReference type="SUPFAM" id="SSF52374">
    <property type="entry name" value="Nucleotidylyl transferase"/>
    <property type="match status" value="1"/>
</dbReference>
<comment type="similarity">
    <text evidence="2 10">Belongs to the class-I aminoacyl-tRNA synthetase family. MshC subfamily.</text>
</comment>
<evidence type="ECO:0000256" key="5">
    <source>
        <dbReference type="ARBA" id="ARBA00022723"/>
    </source>
</evidence>
<dbReference type="PANTHER" id="PTHR10890">
    <property type="entry name" value="CYSTEINYL-TRNA SYNTHETASE"/>
    <property type="match status" value="1"/>
</dbReference>
<dbReference type="HAMAP" id="MF_01697">
    <property type="entry name" value="MshC"/>
    <property type="match status" value="1"/>
</dbReference>
<name>A0A4R7FX81_9MICC</name>
<feature type="binding site" evidence="10">
    <location>
        <begin position="269"/>
        <end position="271"/>
    </location>
    <ligand>
        <name>L-cysteinyl-5'-AMP</name>
        <dbReference type="ChEBI" id="CHEBI:144924"/>
    </ligand>
</feature>
<comment type="cofactor">
    <cofactor evidence="10">
        <name>Zn(2+)</name>
        <dbReference type="ChEBI" id="CHEBI:29105"/>
    </cofactor>
    <text evidence="10">Binds 1 zinc ion per subunit.</text>
</comment>